<dbReference type="EMBL" id="JACHJP010000022">
    <property type="protein sequence ID" value="MBB4920984.1"/>
    <property type="molecule type" value="Genomic_DNA"/>
</dbReference>
<proteinExistence type="predicted"/>
<sequence length="103" mass="11664">MNSSPRSSADRFKRAASSRVKDQTTGQAPERGATARRTKPVRITVDLTPEDYRLMRSLVTILAERADIPTLPHSRMWRALLHRVQDDPDLLAEVAALIKEEQE</sequence>
<accession>A0A7W7VST9</accession>
<reference evidence="2 3" key="1">
    <citation type="submission" date="2020-08" db="EMBL/GenBank/DDBJ databases">
        <title>Genomic Encyclopedia of Type Strains, Phase III (KMG-III): the genomes of soil and plant-associated and newly described type strains.</title>
        <authorList>
            <person name="Whitman W."/>
        </authorList>
    </citation>
    <scope>NUCLEOTIDE SEQUENCE [LARGE SCALE GENOMIC DNA]</scope>
    <source>
        <strain evidence="2 3">CECT 8840</strain>
    </source>
</reference>
<organism evidence="2 3">
    <name type="scientific">Streptosporangium saharense</name>
    <dbReference type="NCBI Taxonomy" id="1706840"/>
    <lineage>
        <taxon>Bacteria</taxon>
        <taxon>Bacillati</taxon>
        <taxon>Actinomycetota</taxon>
        <taxon>Actinomycetes</taxon>
        <taxon>Streptosporangiales</taxon>
        <taxon>Streptosporangiaceae</taxon>
        <taxon>Streptosporangium</taxon>
    </lineage>
</organism>
<feature type="region of interest" description="Disordered" evidence="1">
    <location>
        <begin position="1"/>
        <end position="40"/>
    </location>
</feature>
<dbReference type="RefSeq" id="WP_184725823.1">
    <property type="nucleotide sequence ID" value="NZ_JACHJP010000022.1"/>
</dbReference>
<dbReference type="AlphaFoldDB" id="A0A7W7VST9"/>
<name>A0A7W7VST9_9ACTN</name>
<evidence type="ECO:0000313" key="2">
    <source>
        <dbReference type="EMBL" id="MBB4920984.1"/>
    </source>
</evidence>
<keyword evidence="3" id="KW-1185">Reference proteome</keyword>
<protein>
    <submittedName>
        <fullName evidence="2">Uncharacterized protein</fullName>
    </submittedName>
</protein>
<evidence type="ECO:0000313" key="3">
    <source>
        <dbReference type="Proteomes" id="UP000552644"/>
    </source>
</evidence>
<comment type="caution">
    <text evidence="2">The sequence shown here is derived from an EMBL/GenBank/DDBJ whole genome shotgun (WGS) entry which is preliminary data.</text>
</comment>
<evidence type="ECO:0000256" key="1">
    <source>
        <dbReference type="SAM" id="MobiDB-lite"/>
    </source>
</evidence>
<gene>
    <name evidence="2" type="ORF">FHS44_008137</name>
</gene>
<dbReference type="Proteomes" id="UP000552644">
    <property type="component" value="Unassembled WGS sequence"/>
</dbReference>